<dbReference type="Proteomes" id="UP000056732">
    <property type="component" value="Unassembled WGS sequence"/>
</dbReference>
<organism evidence="1 2">
    <name type="scientific">Burkholderia ubonensis</name>
    <dbReference type="NCBI Taxonomy" id="101571"/>
    <lineage>
        <taxon>Bacteria</taxon>
        <taxon>Pseudomonadati</taxon>
        <taxon>Pseudomonadota</taxon>
        <taxon>Betaproteobacteria</taxon>
        <taxon>Burkholderiales</taxon>
        <taxon>Burkholderiaceae</taxon>
        <taxon>Burkholderia</taxon>
        <taxon>Burkholderia cepacia complex</taxon>
    </lineage>
</organism>
<protein>
    <submittedName>
        <fullName evidence="1">Uncharacterized protein</fullName>
    </submittedName>
</protein>
<name>A0AAW3N5I8_9BURK</name>
<evidence type="ECO:0000313" key="1">
    <source>
        <dbReference type="EMBL" id="KVT49595.1"/>
    </source>
</evidence>
<gene>
    <name evidence="1" type="ORF">WK53_12190</name>
</gene>
<evidence type="ECO:0000313" key="2">
    <source>
        <dbReference type="Proteomes" id="UP000056732"/>
    </source>
</evidence>
<dbReference type="AlphaFoldDB" id="A0AAW3N5I8"/>
<sequence>MLHPSGFNPHFELDTICTNLQKFCRHHRFSAIIDVRQGRFEPFQINRLTQFEHTLEFFFHIRDFVISKTRICNIYRDQLQLRNGDDRPPIILKLQIRPN</sequence>
<proteinExistence type="predicted"/>
<dbReference type="EMBL" id="LPDO01000101">
    <property type="protein sequence ID" value="KVT49595.1"/>
    <property type="molecule type" value="Genomic_DNA"/>
</dbReference>
<reference evidence="1 2" key="1">
    <citation type="submission" date="2015-11" db="EMBL/GenBank/DDBJ databases">
        <title>Expanding the genomic diversity of Burkholderia species for the development of highly accurate diagnostics.</title>
        <authorList>
            <person name="Sahl J."/>
            <person name="Keim P."/>
            <person name="Wagner D."/>
        </authorList>
    </citation>
    <scope>NUCLEOTIDE SEQUENCE [LARGE SCALE GENOMIC DNA]</scope>
    <source>
        <strain evidence="1 2">MSMB1137WGS</strain>
    </source>
</reference>
<comment type="caution">
    <text evidence="1">The sequence shown here is derived from an EMBL/GenBank/DDBJ whole genome shotgun (WGS) entry which is preliminary data.</text>
</comment>
<accession>A0AAW3N5I8</accession>